<dbReference type="WBParaSite" id="SSLN_0001595501-mRNA-1">
    <property type="protein sequence ID" value="SSLN_0001595501-mRNA-1"/>
    <property type="gene ID" value="SSLN_0001595501"/>
</dbReference>
<dbReference type="EMBL" id="UYSU01039877">
    <property type="protein sequence ID" value="VDM01764.1"/>
    <property type="molecule type" value="Genomic_DNA"/>
</dbReference>
<dbReference type="InterPro" id="IPR050951">
    <property type="entry name" value="Retrovirus_Pol_polyprotein"/>
</dbReference>
<dbReference type="GO" id="GO:0003676">
    <property type="term" value="F:nucleic acid binding"/>
    <property type="evidence" value="ECO:0007669"/>
    <property type="project" value="InterPro"/>
</dbReference>
<keyword evidence="3" id="KW-1185">Reference proteome</keyword>
<evidence type="ECO:0000313" key="3">
    <source>
        <dbReference type="Proteomes" id="UP000275846"/>
    </source>
</evidence>
<accession>A0A183TFY0</accession>
<name>A0A183TFY0_SCHSO</name>
<dbReference type="PANTHER" id="PTHR37984:SF15">
    <property type="entry name" value="INTEGRASE CATALYTIC DOMAIN-CONTAINING PROTEIN"/>
    <property type="match status" value="1"/>
</dbReference>
<evidence type="ECO:0000313" key="2">
    <source>
        <dbReference type="EMBL" id="VDM01764.1"/>
    </source>
</evidence>
<evidence type="ECO:0000259" key="1">
    <source>
        <dbReference type="PROSITE" id="PS50994"/>
    </source>
</evidence>
<evidence type="ECO:0000313" key="4">
    <source>
        <dbReference type="WBParaSite" id="SSLN_0001595501-mRNA-1"/>
    </source>
</evidence>
<feature type="domain" description="Integrase catalytic" evidence="1">
    <location>
        <begin position="94"/>
        <end position="164"/>
    </location>
</feature>
<dbReference type="InterPro" id="IPR012337">
    <property type="entry name" value="RNaseH-like_sf"/>
</dbReference>
<dbReference type="PANTHER" id="PTHR37984">
    <property type="entry name" value="PROTEIN CBG26694"/>
    <property type="match status" value="1"/>
</dbReference>
<dbReference type="SUPFAM" id="SSF53098">
    <property type="entry name" value="Ribonuclease H-like"/>
    <property type="match status" value="1"/>
</dbReference>
<dbReference type="InterPro" id="IPR036397">
    <property type="entry name" value="RNaseH_sf"/>
</dbReference>
<protein>
    <submittedName>
        <fullName evidence="4">Integrase catalytic domain-containing protein</fullName>
    </submittedName>
</protein>
<dbReference type="STRING" id="70667.A0A183TFY0"/>
<sequence length="164" mass="18377">MLVVHIIVEALPILANRCLQLQFRAHPQTTVSADTLTPTDPMSINANLRAVTRNSGRECFIWSSMNNDIRQWTSAYLACQKAKIGWHNKAPTATFLAPDTHMHIDLVRSLPISRGCNYLLTAIDRVTWWSIATPLSNITADTVAHAFLEHWISHYGIPSTITTD</sequence>
<reference evidence="4" key="1">
    <citation type="submission" date="2016-06" db="UniProtKB">
        <authorList>
            <consortium name="WormBaseParasite"/>
        </authorList>
    </citation>
    <scope>IDENTIFICATION</scope>
</reference>
<gene>
    <name evidence="2" type="ORF">SSLN_LOCUS15378</name>
</gene>
<dbReference type="PROSITE" id="PS50994">
    <property type="entry name" value="INTEGRASE"/>
    <property type="match status" value="1"/>
</dbReference>
<dbReference type="OrthoDB" id="10053156at2759"/>
<dbReference type="GO" id="GO:0015074">
    <property type="term" value="P:DNA integration"/>
    <property type="evidence" value="ECO:0007669"/>
    <property type="project" value="InterPro"/>
</dbReference>
<dbReference type="Proteomes" id="UP000275846">
    <property type="component" value="Unassembled WGS sequence"/>
</dbReference>
<dbReference type="InterPro" id="IPR001584">
    <property type="entry name" value="Integrase_cat-core"/>
</dbReference>
<dbReference type="AlphaFoldDB" id="A0A183TFY0"/>
<reference evidence="2 3" key="2">
    <citation type="submission" date="2018-11" db="EMBL/GenBank/DDBJ databases">
        <authorList>
            <consortium name="Pathogen Informatics"/>
        </authorList>
    </citation>
    <scope>NUCLEOTIDE SEQUENCE [LARGE SCALE GENOMIC DNA]</scope>
    <source>
        <strain evidence="2 3">NST_G2</strain>
    </source>
</reference>
<dbReference type="Gene3D" id="3.30.420.10">
    <property type="entry name" value="Ribonuclease H-like superfamily/Ribonuclease H"/>
    <property type="match status" value="1"/>
</dbReference>
<proteinExistence type="predicted"/>
<organism evidence="4">
    <name type="scientific">Schistocephalus solidus</name>
    <name type="common">Tapeworm</name>
    <dbReference type="NCBI Taxonomy" id="70667"/>
    <lineage>
        <taxon>Eukaryota</taxon>
        <taxon>Metazoa</taxon>
        <taxon>Spiralia</taxon>
        <taxon>Lophotrochozoa</taxon>
        <taxon>Platyhelminthes</taxon>
        <taxon>Cestoda</taxon>
        <taxon>Eucestoda</taxon>
        <taxon>Diphyllobothriidea</taxon>
        <taxon>Diphyllobothriidae</taxon>
        <taxon>Schistocephalus</taxon>
    </lineage>
</organism>